<dbReference type="InterPro" id="IPR013785">
    <property type="entry name" value="Aldolase_TIM"/>
</dbReference>
<dbReference type="Pfam" id="PF00682">
    <property type="entry name" value="HMGL-like"/>
    <property type="match status" value="1"/>
</dbReference>
<dbReference type="SUPFAM" id="SSF89000">
    <property type="entry name" value="post-HMGL domain-like"/>
    <property type="match status" value="1"/>
</dbReference>
<feature type="binding site" evidence="7">
    <location>
        <begin position="12"/>
        <end position="13"/>
    </location>
    <ligand>
        <name>substrate</name>
    </ligand>
</feature>
<organism evidence="10 11">
    <name type="scientific">Planococcus shenhongbingii</name>
    <dbReference type="NCBI Taxonomy" id="3058398"/>
    <lineage>
        <taxon>Bacteria</taxon>
        <taxon>Bacillati</taxon>
        <taxon>Bacillota</taxon>
        <taxon>Bacilli</taxon>
        <taxon>Bacillales</taxon>
        <taxon>Caryophanaceae</taxon>
        <taxon>Planococcus</taxon>
    </lineage>
</organism>
<dbReference type="InterPro" id="IPR000891">
    <property type="entry name" value="PYR_CT"/>
</dbReference>
<comment type="catalytic activity">
    <reaction evidence="6">
        <text>(S)-4-hydroxy-2-oxohexanoate = propanal + pyruvate</text>
        <dbReference type="Rhea" id="RHEA:36003"/>
        <dbReference type="ChEBI" id="CHEBI:15361"/>
        <dbReference type="ChEBI" id="CHEBI:17153"/>
        <dbReference type="ChEBI" id="CHEBI:73142"/>
        <dbReference type="EC" id="4.1.3.43"/>
    </reaction>
    <physiologicalReaction direction="left-to-right" evidence="6">
        <dbReference type="Rhea" id="RHEA:36004"/>
    </physiologicalReaction>
</comment>
<gene>
    <name evidence="10" type="primary">dmpG</name>
    <name evidence="10" type="ORF">QWY13_12740</name>
</gene>
<dbReference type="SUPFAM" id="SSF51569">
    <property type="entry name" value="Aldolase"/>
    <property type="match status" value="1"/>
</dbReference>
<dbReference type="NCBIfam" id="NF006049">
    <property type="entry name" value="PRK08195.1"/>
    <property type="match status" value="1"/>
</dbReference>
<reference evidence="10 11" key="1">
    <citation type="submission" date="2023-07" db="EMBL/GenBank/DDBJ databases">
        <title>Novel species in genus Planococcus.</title>
        <authorList>
            <person name="Ning S."/>
        </authorList>
    </citation>
    <scope>NUCLEOTIDE SEQUENCE [LARGE SCALE GENOMIC DNA]</scope>
    <source>
        <strain evidence="10 11">N017</strain>
    </source>
</reference>
<evidence type="ECO:0000256" key="6">
    <source>
        <dbReference type="ARBA" id="ARBA00023518"/>
    </source>
</evidence>
<dbReference type="Gene3D" id="3.20.20.70">
    <property type="entry name" value="Aldolase class I"/>
    <property type="match status" value="1"/>
</dbReference>
<dbReference type="CDD" id="cd07943">
    <property type="entry name" value="DRE_TIM_HOA"/>
    <property type="match status" value="1"/>
</dbReference>
<dbReference type="InterPro" id="IPR035685">
    <property type="entry name" value="DRE_TIM_HOA"/>
</dbReference>
<evidence type="ECO:0000313" key="10">
    <source>
        <dbReference type="EMBL" id="MDN7246355.1"/>
    </source>
</evidence>
<comment type="catalytic activity">
    <reaction evidence="7">
        <text>(S)-4-hydroxy-2-oxopentanoate = acetaldehyde + pyruvate</text>
        <dbReference type="Rhea" id="RHEA:22624"/>
        <dbReference type="ChEBI" id="CHEBI:15343"/>
        <dbReference type="ChEBI" id="CHEBI:15361"/>
        <dbReference type="ChEBI" id="CHEBI:73143"/>
        <dbReference type="EC" id="4.1.3.39"/>
    </reaction>
</comment>
<proteinExistence type="inferred from homology"/>
<evidence type="ECO:0000256" key="5">
    <source>
        <dbReference type="ARBA" id="ARBA00023239"/>
    </source>
</evidence>
<dbReference type="GO" id="GO:0008701">
    <property type="term" value="F:4-hydroxy-2-oxovalerate aldolase activity"/>
    <property type="evidence" value="ECO:0007669"/>
    <property type="project" value="UniProtKB-EC"/>
</dbReference>
<dbReference type="PROSITE" id="PS50991">
    <property type="entry name" value="PYR_CT"/>
    <property type="match status" value="1"/>
</dbReference>
<feature type="binding site" evidence="7">
    <location>
        <position position="193"/>
    </location>
    <ligand>
        <name>substrate</name>
    </ligand>
</feature>
<feature type="binding site" evidence="7">
    <location>
        <position position="13"/>
    </location>
    <ligand>
        <name>Mn(2+)</name>
        <dbReference type="ChEBI" id="CHEBI:29035"/>
    </ligand>
</feature>
<comment type="caution">
    <text evidence="10">The sequence shown here is derived from an EMBL/GenBank/DDBJ whole genome shotgun (WGS) entry which is preliminary data.</text>
</comment>
<dbReference type="PANTHER" id="PTHR10277:SF9">
    <property type="entry name" value="2-ISOPROPYLMALATE SYNTHASE 1, CHLOROPLASTIC-RELATED"/>
    <property type="match status" value="1"/>
</dbReference>
<sequence length="341" mass="36596">MKAPIVTDTTLRDGSHAVSHSFTPEYVGTVVSRLAEAKVPVIEVSHGSGLGASTIQQGFSTHSEWLLIEQAVANKKDSKIASLFVPGLGTRPEILKAAEYGVEVLRIAVHCTEADVSLQYFEQAKKSGLDTVGFLMMSHTQPAEVLAKQAKLMESYGADCVYVVDSAGALVPESVRERVARLKDSLSINVGFHAHNNLGLAIGNTVAALEAGADQIDGTLRGLGAGAGNAQTEVLVAVLKKMKIETGINLTVLMDTAEEIVAPIFKYPSVIDRDNLATGYAGVYNSFLLHVREAAEKFKLNPVAIIEELGRRHAVAGQEDWILDVALELQQKELAQKELVK</sequence>
<keyword evidence="5 7" id="KW-0456">Lyase</keyword>
<comment type="similarity">
    <text evidence="1 7">Belongs to the 4-hydroxy-2-oxovalerate aldolase family.</text>
</comment>
<evidence type="ECO:0000256" key="1">
    <source>
        <dbReference type="ARBA" id="ARBA00008944"/>
    </source>
</evidence>
<evidence type="ECO:0000256" key="8">
    <source>
        <dbReference type="NCBIfam" id="TIGR03217"/>
    </source>
</evidence>
<accession>A0ABT8NEN1</accession>
<protein>
    <recommendedName>
        <fullName evidence="7 8">4-hydroxy-2-oxovalerate aldolase</fullName>
        <shortName evidence="7">HOA</shortName>
        <ecNumber evidence="7 8">4.1.3.39</ecNumber>
    </recommendedName>
    <alternativeName>
        <fullName evidence="7">4-hydroxy-2-keto-pentanoic acid aldolase</fullName>
    </alternativeName>
    <alternativeName>
        <fullName evidence="7">4-hydroxy-2-oxopentanoate aldolase</fullName>
    </alternativeName>
</protein>
<feature type="active site" description="Proton acceptor" evidence="7">
    <location>
        <position position="16"/>
    </location>
</feature>
<dbReference type="InterPro" id="IPR012425">
    <property type="entry name" value="DmpG_comm"/>
</dbReference>
<dbReference type="PANTHER" id="PTHR10277">
    <property type="entry name" value="HOMOCITRATE SYNTHASE-RELATED"/>
    <property type="match status" value="1"/>
</dbReference>
<evidence type="ECO:0000256" key="4">
    <source>
        <dbReference type="ARBA" id="ARBA00023211"/>
    </source>
</evidence>
<keyword evidence="11" id="KW-1185">Reference proteome</keyword>
<dbReference type="NCBIfam" id="TIGR03217">
    <property type="entry name" value="4OH_2_O_val_ald"/>
    <property type="match status" value="1"/>
</dbReference>
<feature type="binding site" evidence="7">
    <location>
        <position position="284"/>
    </location>
    <ligand>
        <name>substrate</name>
    </ligand>
</feature>
<keyword evidence="4 7" id="KW-0464">Manganese</keyword>
<feature type="domain" description="Pyruvate carboxyltransferase" evidence="9">
    <location>
        <begin position="4"/>
        <end position="254"/>
    </location>
</feature>
<dbReference type="EMBL" id="JAUJWU010000003">
    <property type="protein sequence ID" value="MDN7246355.1"/>
    <property type="molecule type" value="Genomic_DNA"/>
</dbReference>
<dbReference type="Gene3D" id="1.10.8.60">
    <property type="match status" value="1"/>
</dbReference>
<keyword evidence="2 7" id="KW-0479">Metal-binding</keyword>
<dbReference type="InterPro" id="IPR050073">
    <property type="entry name" value="2-IPM_HCS-like"/>
</dbReference>
<dbReference type="RefSeq" id="WP_301856926.1">
    <property type="nucleotide sequence ID" value="NZ_JAUJWU010000003.1"/>
</dbReference>
<dbReference type="Proteomes" id="UP001172142">
    <property type="component" value="Unassembled WGS sequence"/>
</dbReference>
<dbReference type="InterPro" id="IPR017629">
    <property type="entry name" value="4OH_2_O-val_aldolase"/>
</dbReference>
<feature type="binding site" evidence="7">
    <location>
        <position position="195"/>
    </location>
    <ligand>
        <name>Mn(2+)</name>
        <dbReference type="ChEBI" id="CHEBI:29035"/>
    </ligand>
</feature>
<evidence type="ECO:0000256" key="7">
    <source>
        <dbReference type="HAMAP-Rule" id="MF_01656"/>
    </source>
</evidence>
<feature type="binding site" evidence="7">
    <location>
        <position position="193"/>
    </location>
    <ligand>
        <name>Mn(2+)</name>
        <dbReference type="ChEBI" id="CHEBI:29035"/>
    </ligand>
</feature>
<evidence type="ECO:0000313" key="11">
    <source>
        <dbReference type="Proteomes" id="UP001172142"/>
    </source>
</evidence>
<evidence type="ECO:0000259" key="9">
    <source>
        <dbReference type="PROSITE" id="PS50991"/>
    </source>
</evidence>
<dbReference type="EC" id="4.1.3.39" evidence="7 8"/>
<keyword evidence="3 7" id="KW-0058">Aromatic hydrocarbons catabolism</keyword>
<evidence type="ECO:0000256" key="2">
    <source>
        <dbReference type="ARBA" id="ARBA00022723"/>
    </source>
</evidence>
<dbReference type="Pfam" id="PF07836">
    <property type="entry name" value="DmpG_comm"/>
    <property type="match status" value="1"/>
</dbReference>
<evidence type="ECO:0000256" key="3">
    <source>
        <dbReference type="ARBA" id="ARBA00022797"/>
    </source>
</evidence>
<name>A0ABT8NEN1_9BACL</name>
<feature type="site" description="Transition state stabilizer" evidence="7">
    <location>
        <position position="12"/>
    </location>
</feature>
<feature type="binding site" evidence="7">
    <location>
        <position position="166"/>
    </location>
    <ligand>
        <name>substrate</name>
    </ligand>
</feature>
<dbReference type="HAMAP" id="MF_01656">
    <property type="entry name" value="HOA"/>
    <property type="match status" value="1"/>
</dbReference>